<gene>
    <name evidence="1" type="ORF">ALC53_07420</name>
</gene>
<dbReference type="AlphaFoldDB" id="A0A195BD87"/>
<name>A0A195BD87_9HYME</name>
<keyword evidence="2" id="KW-1185">Reference proteome</keyword>
<dbReference type="Proteomes" id="UP000078540">
    <property type="component" value="Unassembled WGS sequence"/>
</dbReference>
<evidence type="ECO:0000313" key="1">
    <source>
        <dbReference type="EMBL" id="KYM82172.1"/>
    </source>
</evidence>
<reference evidence="1 2" key="1">
    <citation type="submission" date="2015-09" db="EMBL/GenBank/DDBJ databases">
        <title>Atta colombica WGS genome.</title>
        <authorList>
            <person name="Nygaard S."/>
            <person name="Hu H."/>
            <person name="Boomsma J."/>
            <person name="Zhang G."/>
        </authorList>
    </citation>
    <scope>NUCLEOTIDE SEQUENCE [LARGE SCALE GENOMIC DNA]</scope>
    <source>
        <strain evidence="1">Treedump-2</strain>
        <tissue evidence="1">Whole body</tissue>
    </source>
</reference>
<dbReference type="EMBL" id="KQ976519">
    <property type="protein sequence ID" value="KYM82172.1"/>
    <property type="molecule type" value="Genomic_DNA"/>
</dbReference>
<protein>
    <submittedName>
        <fullName evidence="1">Uncharacterized protein</fullName>
    </submittedName>
</protein>
<accession>A0A195BD87</accession>
<sequence>MPLNLKNNYIPILRSVEVILSKSTDRTHQDQSYIIHIFLLLETGLGPTKFRNGLLGFICYWKGHATQSLMSCFDTIVGSRGSLLQFS</sequence>
<evidence type="ECO:0000313" key="2">
    <source>
        <dbReference type="Proteomes" id="UP000078540"/>
    </source>
</evidence>
<organism evidence="1 2">
    <name type="scientific">Atta colombica</name>
    <dbReference type="NCBI Taxonomy" id="520822"/>
    <lineage>
        <taxon>Eukaryota</taxon>
        <taxon>Metazoa</taxon>
        <taxon>Ecdysozoa</taxon>
        <taxon>Arthropoda</taxon>
        <taxon>Hexapoda</taxon>
        <taxon>Insecta</taxon>
        <taxon>Pterygota</taxon>
        <taxon>Neoptera</taxon>
        <taxon>Endopterygota</taxon>
        <taxon>Hymenoptera</taxon>
        <taxon>Apocrita</taxon>
        <taxon>Aculeata</taxon>
        <taxon>Formicoidea</taxon>
        <taxon>Formicidae</taxon>
        <taxon>Myrmicinae</taxon>
        <taxon>Atta</taxon>
    </lineage>
</organism>
<proteinExistence type="predicted"/>